<dbReference type="GO" id="GO:0015074">
    <property type="term" value="P:DNA integration"/>
    <property type="evidence" value="ECO:0007669"/>
    <property type="project" value="InterPro"/>
</dbReference>
<feature type="compositionally biased region" description="Polar residues" evidence="3">
    <location>
        <begin position="872"/>
        <end position="889"/>
    </location>
</feature>
<sequence>MPSPVNDSSTPIGSIVDFQSSDDQETSFFANKQVNVKLDDFNFLLWKQQVVLMIRGHELEHYLDEKHPMPSKVITNSSGELVVNPAYRRYRKQDSSLASWLLSTIGPTVLPQLVGAETTADIWSSVVKLYSTLSTTKIMNLHCRLRAMKKGTFTISEYTTSIKEICDLLATSGSPVSEIEQIATVLNGLPAEYESFIAAVTVSREPHTFESITSMLKDVESRLLDPLRVPVGINVTHYSGDRTRELLHNDRNVSRPSVESRPQDQRVVNQSGNRSFSRPRFQCQICGKLGHLADRCWHRYNKDFKSTQPQQSRQSDDDRPVNTQANVCRYVDQSSAEYYDPFISPNAGSADEVNEGNADTAHINSLIARGAISVADKWYPDSGATHHVTFEQPTGQKVQPYSGNGRVYLGDGSVLKISHIDKSVITTAERSLNLTHLLCVPQITRNLMSVSRFAYDNSVFFEFHATKCFVKDSVSKAVLMQGQLEDGLYCFQLGSCVQPSQMLCHNTTSSAPVDTSETSASGTSNSANKTGQHSTFWLWHQRLGHPTSKVVVSVLNKHVSVDRLNLCTACQLWKSHQLPFESSTTVYTKPFELVEADVWGPAPLKSLGWQYYVSFVDMYSRNCWLFLLRNKAEVTSAFKAFVALVSNQFSTSIKALQTDGGGEFRALVPELISMGIQHRITCPHTSHQNGVVERKHRHIIDTALTLLAQASVPFQYWSFAVLSVVYLINRLPTEVLGGVSPHQKLYGRCPDYKFLRVFGSECFPCITAYNTHKFNFRSRACVFLGYSPKYHGYQCMDASGRIFISRHVKFNEHVFPFALGVAFKSSTVKDKSFMSPSFPLSHDCSSLDTPQNSTPTHHVATTAELPVAQDVPLNTSTQQRSPSTVGRMATETSGFSLPTVQCDASVGTSQIDQVVTDNPGSSLPSEQNLAAETSGHSLPTVQCDASVDPS</sequence>
<dbReference type="InterPro" id="IPR039537">
    <property type="entry name" value="Retrotran_Ty1/copia-like"/>
</dbReference>
<dbReference type="InterPro" id="IPR054722">
    <property type="entry name" value="PolX-like_BBD"/>
</dbReference>
<dbReference type="PROSITE" id="PS50994">
    <property type="entry name" value="INTEGRASE"/>
    <property type="match status" value="1"/>
</dbReference>
<dbReference type="InterPro" id="IPR025724">
    <property type="entry name" value="GAG-pre-integrase_dom"/>
</dbReference>
<proteinExistence type="predicted"/>
<dbReference type="Pfam" id="PF22936">
    <property type="entry name" value="Pol_BBD"/>
    <property type="match status" value="1"/>
</dbReference>
<accession>A0A9W7IV05</accession>
<dbReference type="InterPro" id="IPR001878">
    <property type="entry name" value="Znf_CCHC"/>
</dbReference>
<evidence type="ECO:0008006" key="8">
    <source>
        <dbReference type="Google" id="ProtNLM"/>
    </source>
</evidence>
<dbReference type="Gene3D" id="3.30.420.10">
    <property type="entry name" value="Ribonuclease H-like superfamily/Ribonuclease H"/>
    <property type="match status" value="1"/>
</dbReference>
<feature type="domain" description="Integrase catalytic" evidence="5">
    <location>
        <begin position="586"/>
        <end position="749"/>
    </location>
</feature>
<evidence type="ECO:0000256" key="3">
    <source>
        <dbReference type="SAM" id="MobiDB-lite"/>
    </source>
</evidence>
<dbReference type="GO" id="GO:0006508">
    <property type="term" value="P:proteolysis"/>
    <property type="evidence" value="ECO:0007669"/>
    <property type="project" value="UniProtKB-KW"/>
</dbReference>
<keyword evidence="2" id="KW-0862">Zinc</keyword>
<dbReference type="PANTHER" id="PTHR42648">
    <property type="entry name" value="TRANSPOSASE, PUTATIVE-RELATED"/>
    <property type="match status" value="1"/>
</dbReference>
<feature type="region of interest" description="Disordered" evidence="3">
    <location>
        <begin position="869"/>
        <end position="889"/>
    </location>
</feature>
<dbReference type="Pfam" id="PF25597">
    <property type="entry name" value="SH3_retrovirus"/>
    <property type="match status" value="1"/>
</dbReference>
<keyword evidence="7" id="KW-1185">Reference proteome</keyword>
<dbReference type="PANTHER" id="PTHR42648:SF26">
    <property type="entry name" value="INTEGRASE CATALYTIC DOMAIN-CONTAINING PROTEIN"/>
    <property type="match status" value="1"/>
</dbReference>
<keyword evidence="1" id="KW-0645">Protease</keyword>
<dbReference type="GO" id="GO:0003676">
    <property type="term" value="F:nucleic acid binding"/>
    <property type="evidence" value="ECO:0007669"/>
    <property type="project" value="InterPro"/>
</dbReference>
<name>A0A9W7IV05_HIBTR</name>
<dbReference type="Pfam" id="PF14223">
    <property type="entry name" value="Retrotran_gag_2"/>
    <property type="match status" value="1"/>
</dbReference>
<dbReference type="SUPFAM" id="SSF57756">
    <property type="entry name" value="Retrovirus zinc finger-like domains"/>
    <property type="match status" value="1"/>
</dbReference>
<reference evidence="6" key="1">
    <citation type="submission" date="2023-05" db="EMBL/GenBank/DDBJ databases">
        <title>Genome and transcriptome analyses reveal genes involved in the formation of fine ridges on petal epidermal cells in Hibiscus trionum.</title>
        <authorList>
            <person name="Koshimizu S."/>
            <person name="Masuda S."/>
            <person name="Ishii T."/>
            <person name="Shirasu K."/>
            <person name="Hoshino A."/>
            <person name="Arita M."/>
        </authorList>
    </citation>
    <scope>NUCLEOTIDE SEQUENCE</scope>
    <source>
        <strain evidence="6">Hamamatsu line</strain>
    </source>
</reference>
<dbReference type="InterPro" id="IPR036875">
    <property type="entry name" value="Znf_CCHC_sf"/>
</dbReference>
<evidence type="ECO:0000313" key="6">
    <source>
        <dbReference type="EMBL" id="GMJ00479.1"/>
    </source>
</evidence>
<dbReference type="Proteomes" id="UP001165190">
    <property type="component" value="Unassembled WGS sequence"/>
</dbReference>
<keyword evidence="1" id="KW-0378">Hydrolase</keyword>
<feature type="compositionally biased region" description="Polar residues" evidence="3">
    <location>
        <begin position="917"/>
        <end position="940"/>
    </location>
</feature>
<feature type="domain" description="CCHC-type" evidence="4">
    <location>
        <begin position="283"/>
        <end position="296"/>
    </location>
</feature>
<dbReference type="PROSITE" id="PS50158">
    <property type="entry name" value="ZF_CCHC"/>
    <property type="match status" value="1"/>
</dbReference>
<keyword evidence="2" id="KW-0479">Metal-binding</keyword>
<dbReference type="GO" id="GO:0008270">
    <property type="term" value="F:zinc ion binding"/>
    <property type="evidence" value="ECO:0007669"/>
    <property type="project" value="UniProtKB-KW"/>
</dbReference>
<keyword evidence="2" id="KW-0863">Zinc-finger</keyword>
<dbReference type="EMBL" id="BSYR01000035">
    <property type="protein sequence ID" value="GMJ00479.1"/>
    <property type="molecule type" value="Genomic_DNA"/>
</dbReference>
<evidence type="ECO:0000256" key="1">
    <source>
        <dbReference type="ARBA" id="ARBA00022670"/>
    </source>
</evidence>
<feature type="region of interest" description="Disordered" evidence="3">
    <location>
        <begin position="917"/>
        <end position="950"/>
    </location>
</feature>
<organism evidence="6 7">
    <name type="scientific">Hibiscus trionum</name>
    <name type="common">Flower of an hour</name>
    <dbReference type="NCBI Taxonomy" id="183268"/>
    <lineage>
        <taxon>Eukaryota</taxon>
        <taxon>Viridiplantae</taxon>
        <taxon>Streptophyta</taxon>
        <taxon>Embryophyta</taxon>
        <taxon>Tracheophyta</taxon>
        <taxon>Spermatophyta</taxon>
        <taxon>Magnoliopsida</taxon>
        <taxon>eudicotyledons</taxon>
        <taxon>Gunneridae</taxon>
        <taxon>Pentapetalae</taxon>
        <taxon>rosids</taxon>
        <taxon>malvids</taxon>
        <taxon>Malvales</taxon>
        <taxon>Malvaceae</taxon>
        <taxon>Malvoideae</taxon>
        <taxon>Hibiscus</taxon>
    </lineage>
</organism>
<dbReference type="AlphaFoldDB" id="A0A9W7IV05"/>
<feature type="compositionally biased region" description="Basic and acidic residues" evidence="3">
    <location>
        <begin position="244"/>
        <end position="253"/>
    </location>
</feature>
<evidence type="ECO:0000256" key="2">
    <source>
        <dbReference type="PROSITE-ProRule" id="PRU00047"/>
    </source>
</evidence>
<evidence type="ECO:0000313" key="7">
    <source>
        <dbReference type="Proteomes" id="UP001165190"/>
    </source>
</evidence>
<protein>
    <recommendedName>
        <fullName evidence="8">Integrase catalytic domain-containing protein</fullName>
    </recommendedName>
</protein>
<dbReference type="Pfam" id="PF13976">
    <property type="entry name" value="gag_pre-integrs"/>
    <property type="match status" value="1"/>
</dbReference>
<dbReference type="Pfam" id="PF00665">
    <property type="entry name" value="rve"/>
    <property type="match status" value="1"/>
</dbReference>
<dbReference type="GO" id="GO:0008233">
    <property type="term" value="F:peptidase activity"/>
    <property type="evidence" value="ECO:0007669"/>
    <property type="project" value="UniProtKB-KW"/>
</dbReference>
<dbReference type="SUPFAM" id="SSF53098">
    <property type="entry name" value="Ribonuclease H-like"/>
    <property type="match status" value="1"/>
</dbReference>
<feature type="region of interest" description="Disordered" evidence="3">
    <location>
        <begin position="244"/>
        <end position="274"/>
    </location>
</feature>
<evidence type="ECO:0000259" key="4">
    <source>
        <dbReference type="PROSITE" id="PS50158"/>
    </source>
</evidence>
<dbReference type="InterPro" id="IPR001584">
    <property type="entry name" value="Integrase_cat-core"/>
</dbReference>
<dbReference type="OrthoDB" id="1938465at2759"/>
<dbReference type="InterPro" id="IPR036397">
    <property type="entry name" value="RNaseH_sf"/>
</dbReference>
<gene>
    <name evidence="6" type="ORF">HRI_003717100</name>
</gene>
<dbReference type="InterPro" id="IPR057670">
    <property type="entry name" value="SH3_retrovirus"/>
</dbReference>
<comment type="caution">
    <text evidence="6">The sequence shown here is derived from an EMBL/GenBank/DDBJ whole genome shotgun (WGS) entry which is preliminary data.</text>
</comment>
<evidence type="ECO:0000259" key="5">
    <source>
        <dbReference type="PROSITE" id="PS50994"/>
    </source>
</evidence>
<dbReference type="InterPro" id="IPR012337">
    <property type="entry name" value="RNaseH-like_sf"/>
</dbReference>